<keyword evidence="3" id="KW-1185">Reference proteome</keyword>
<dbReference type="EMBL" id="BAVZ01000001">
    <property type="protein sequence ID" value="GAF06688.1"/>
    <property type="molecule type" value="Genomic_DNA"/>
</dbReference>
<dbReference type="AlphaFoldDB" id="W7YGJ7"/>
<dbReference type="eggNOG" id="COG0456">
    <property type="taxonomic scope" value="Bacteria"/>
</dbReference>
<comment type="caution">
    <text evidence="2">The sequence shown here is derived from an EMBL/GenBank/DDBJ whole genome shotgun (WGS) entry which is preliminary data.</text>
</comment>
<dbReference type="GO" id="GO:0016747">
    <property type="term" value="F:acyltransferase activity, transferring groups other than amino-acyl groups"/>
    <property type="evidence" value="ECO:0007669"/>
    <property type="project" value="InterPro"/>
</dbReference>
<organism evidence="2 3">
    <name type="scientific">Paenibacillus pini JCM 16418</name>
    <dbReference type="NCBI Taxonomy" id="1236976"/>
    <lineage>
        <taxon>Bacteria</taxon>
        <taxon>Bacillati</taxon>
        <taxon>Bacillota</taxon>
        <taxon>Bacilli</taxon>
        <taxon>Bacillales</taxon>
        <taxon>Paenibacillaceae</taxon>
        <taxon>Paenibacillus</taxon>
    </lineage>
</organism>
<evidence type="ECO:0000313" key="2">
    <source>
        <dbReference type="EMBL" id="GAF06688.1"/>
    </source>
</evidence>
<evidence type="ECO:0000259" key="1">
    <source>
        <dbReference type="PROSITE" id="PS51186"/>
    </source>
</evidence>
<dbReference type="STRING" id="1236976.JCM16418_660"/>
<dbReference type="CDD" id="cd04301">
    <property type="entry name" value="NAT_SF"/>
    <property type="match status" value="1"/>
</dbReference>
<dbReference type="InterPro" id="IPR000182">
    <property type="entry name" value="GNAT_dom"/>
</dbReference>
<dbReference type="SUPFAM" id="SSF55729">
    <property type="entry name" value="Acyl-CoA N-acyltransferases (Nat)"/>
    <property type="match status" value="1"/>
</dbReference>
<sequence>MLLNIKAYIRKPEVAELISYTVFPDDQSVEKAISQYENQDNMQLYGFEDQELLIGLIGFERSEDSLIIHHIAVIPENRGIGYGRGMILELMTDQKPLRVIAETDEESVQFYRNIGFEVQSLGELFPGVERFRCVYEIEDENNIDNA</sequence>
<name>W7YGJ7_9BACL</name>
<evidence type="ECO:0000313" key="3">
    <source>
        <dbReference type="Proteomes" id="UP000019364"/>
    </source>
</evidence>
<dbReference type="OrthoDB" id="45853at2"/>
<feature type="domain" description="N-acetyltransferase" evidence="1">
    <location>
        <begin position="3"/>
        <end position="140"/>
    </location>
</feature>
<dbReference type="InterPro" id="IPR016181">
    <property type="entry name" value="Acyl_CoA_acyltransferase"/>
</dbReference>
<dbReference type="Gene3D" id="3.40.630.30">
    <property type="match status" value="1"/>
</dbReference>
<keyword evidence="2" id="KW-0808">Transferase</keyword>
<dbReference type="RefSeq" id="WP_036645917.1">
    <property type="nucleotide sequence ID" value="NZ_BAVZ01000001.1"/>
</dbReference>
<proteinExistence type="predicted"/>
<dbReference type="Pfam" id="PF13673">
    <property type="entry name" value="Acetyltransf_10"/>
    <property type="match status" value="1"/>
</dbReference>
<dbReference type="Proteomes" id="UP000019364">
    <property type="component" value="Unassembled WGS sequence"/>
</dbReference>
<dbReference type="PROSITE" id="PS51186">
    <property type="entry name" value="GNAT"/>
    <property type="match status" value="1"/>
</dbReference>
<accession>W7YGJ7</accession>
<reference evidence="2 3" key="1">
    <citation type="journal article" date="2014" name="Genome Announc.">
        <title>Draft Genome Sequence of Paenibacillus pini JCM 16418T, Isolated from the Rhizosphere of Pine Tree.</title>
        <authorList>
            <person name="Yuki M."/>
            <person name="Oshima K."/>
            <person name="Suda W."/>
            <person name="Oshida Y."/>
            <person name="Kitamura K."/>
            <person name="Iida Y."/>
            <person name="Hattori M."/>
            <person name="Ohkuma M."/>
        </authorList>
    </citation>
    <scope>NUCLEOTIDE SEQUENCE [LARGE SCALE GENOMIC DNA]</scope>
    <source>
        <strain evidence="2 3">JCM 16418</strain>
    </source>
</reference>
<protein>
    <submittedName>
        <fullName evidence="2">Acetyltransferase</fullName>
    </submittedName>
</protein>
<gene>
    <name evidence="2" type="ORF">JCM16418_660</name>
</gene>